<evidence type="ECO:0000256" key="1">
    <source>
        <dbReference type="SAM" id="SignalP"/>
    </source>
</evidence>
<reference evidence="3" key="1">
    <citation type="journal article" date="2019" name="Int. J. Syst. Evol. Microbiol.">
        <title>The Global Catalogue of Microorganisms (GCM) 10K type strain sequencing project: providing services to taxonomists for standard genome sequencing and annotation.</title>
        <authorList>
            <consortium name="The Broad Institute Genomics Platform"/>
            <consortium name="The Broad Institute Genome Sequencing Center for Infectious Disease"/>
            <person name="Wu L."/>
            <person name="Ma J."/>
        </authorList>
    </citation>
    <scope>NUCLEOTIDE SEQUENCE [LARGE SCALE GENOMIC DNA]</scope>
    <source>
        <strain evidence="3">JCM 17326</strain>
    </source>
</reference>
<protein>
    <recommendedName>
        <fullName evidence="4">Fasciclin domain-containing protein</fullName>
    </recommendedName>
</protein>
<organism evidence="2 3">
    <name type="scientific">Nonomuraea rosea</name>
    <dbReference type="NCBI Taxonomy" id="638574"/>
    <lineage>
        <taxon>Bacteria</taxon>
        <taxon>Bacillati</taxon>
        <taxon>Actinomycetota</taxon>
        <taxon>Actinomycetes</taxon>
        <taxon>Streptosporangiales</taxon>
        <taxon>Streptosporangiaceae</taxon>
        <taxon>Nonomuraea</taxon>
    </lineage>
</organism>
<name>A0ABP6VZJ6_9ACTN</name>
<evidence type="ECO:0008006" key="4">
    <source>
        <dbReference type="Google" id="ProtNLM"/>
    </source>
</evidence>
<sequence length="52" mass="5252">MTHVRLLKKLAVMAIAGFLALGLGAAAASSASAAVKIDKPTPFADITDELQG</sequence>
<dbReference type="EMBL" id="BAABDQ010000004">
    <property type="protein sequence ID" value="GAA3542371.1"/>
    <property type="molecule type" value="Genomic_DNA"/>
</dbReference>
<feature type="signal peptide" evidence="1">
    <location>
        <begin position="1"/>
        <end position="33"/>
    </location>
</feature>
<dbReference type="RefSeq" id="WP_345560965.1">
    <property type="nucleotide sequence ID" value="NZ_BAABDQ010000004.1"/>
</dbReference>
<evidence type="ECO:0000313" key="3">
    <source>
        <dbReference type="Proteomes" id="UP001500630"/>
    </source>
</evidence>
<feature type="chain" id="PRO_5045987209" description="Fasciclin domain-containing protein" evidence="1">
    <location>
        <begin position="34"/>
        <end position="52"/>
    </location>
</feature>
<keyword evidence="3" id="KW-1185">Reference proteome</keyword>
<evidence type="ECO:0000313" key="2">
    <source>
        <dbReference type="EMBL" id="GAA3542371.1"/>
    </source>
</evidence>
<accession>A0ABP6VZJ6</accession>
<proteinExistence type="predicted"/>
<comment type="caution">
    <text evidence="2">The sequence shown here is derived from an EMBL/GenBank/DDBJ whole genome shotgun (WGS) entry which is preliminary data.</text>
</comment>
<gene>
    <name evidence="2" type="ORF">GCM10022419_023140</name>
</gene>
<dbReference type="Proteomes" id="UP001500630">
    <property type="component" value="Unassembled WGS sequence"/>
</dbReference>
<keyword evidence="1" id="KW-0732">Signal</keyword>